<dbReference type="STRING" id="205917.A0A4Y9YPH1"/>
<name>A0A4Y9YPH1_9AGAM</name>
<keyword evidence="3" id="KW-1185">Reference proteome</keyword>
<protein>
    <submittedName>
        <fullName evidence="2">Uncharacterized protein</fullName>
    </submittedName>
</protein>
<sequence length="528" mass="56730">MASPTIPVSLSPSAGFCLKTASLDAGTYNAGSPTAIAVPRGLKIFVNIAWDKNVPPPPEGSEDAIQRAMDGQDPDELNPEGWFVPVIVSPGREDTDKAARGYDDRIDLAIGYAAGDWRLSRTWGCIRSSASEGRFLLRALRPGCACLAGKPSLVFDCIYNSTLKSRTLKDAAFKTFLVELALQRIEAQSNLHLSRTIGTPNIASKGALAKRTAHVPAALFPPAHPLHASASRSAPAKPLIEEVSASSPSPSPGPKKGILKSSAASPLASPGPDPGADAEETGLETPAWSWAHDGPALRITVLLPKLVLQLSTSSPRLLHLHVPGLYNLHIDVGAGDAAIQRAAFVAGAGPGAADMALMLKRARDFDVEGARAEWRVAEGRLVVYAKLPHPSSLHLAVISIPRDTPIKRRTPSNSPIADFKPRRTSGRYFELTNEMAHRFLGPMPVLVLLDEFLPRPLMPRPTDIEPFEIKPVSDYEAEFAKAATHANICPDFEFHHTTGIEDETFPFATKPDISLIPMPSDIRKYPAS</sequence>
<feature type="compositionally biased region" description="Low complexity" evidence="1">
    <location>
        <begin position="244"/>
        <end position="270"/>
    </location>
</feature>
<reference evidence="2 3" key="1">
    <citation type="submission" date="2019-02" db="EMBL/GenBank/DDBJ databases">
        <title>Genome sequencing of the rare red list fungi Dentipellis fragilis.</title>
        <authorList>
            <person name="Buettner E."/>
            <person name="Kellner H."/>
        </authorList>
    </citation>
    <scope>NUCLEOTIDE SEQUENCE [LARGE SCALE GENOMIC DNA]</scope>
    <source>
        <strain evidence="2 3">DSM 105465</strain>
    </source>
</reference>
<gene>
    <name evidence="2" type="ORF">EVG20_g6209</name>
</gene>
<dbReference type="GO" id="GO:0005737">
    <property type="term" value="C:cytoplasm"/>
    <property type="evidence" value="ECO:0007669"/>
    <property type="project" value="TreeGrafter"/>
</dbReference>
<dbReference type="Proteomes" id="UP000298327">
    <property type="component" value="Unassembled WGS sequence"/>
</dbReference>
<dbReference type="EMBL" id="SEOQ01000403">
    <property type="protein sequence ID" value="TFY63678.1"/>
    <property type="molecule type" value="Genomic_DNA"/>
</dbReference>
<proteinExistence type="predicted"/>
<evidence type="ECO:0000313" key="2">
    <source>
        <dbReference type="EMBL" id="TFY63678.1"/>
    </source>
</evidence>
<evidence type="ECO:0000256" key="1">
    <source>
        <dbReference type="SAM" id="MobiDB-lite"/>
    </source>
</evidence>
<dbReference type="PANTHER" id="PTHR22997:SF0">
    <property type="entry name" value="PIH1 DOMAIN-CONTAINING PROTEIN 1"/>
    <property type="match status" value="1"/>
</dbReference>
<comment type="caution">
    <text evidence="2">The sequence shown here is derived from an EMBL/GenBank/DDBJ whole genome shotgun (WGS) entry which is preliminary data.</text>
</comment>
<feature type="region of interest" description="Disordered" evidence="1">
    <location>
        <begin position="241"/>
        <end position="281"/>
    </location>
</feature>
<evidence type="ECO:0000313" key="3">
    <source>
        <dbReference type="Proteomes" id="UP000298327"/>
    </source>
</evidence>
<dbReference type="OrthoDB" id="5135119at2759"/>
<dbReference type="AlphaFoldDB" id="A0A4Y9YPH1"/>
<accession>A0A4Y9YPH1</accession>
<organism evidence="2 3">
    <name type="scientific">Dentipellis fragilis</name>
    <dbReference type="NCBI Taxonomy" id="205917"/>
    <lineage>
        <taxon>Eukaryota</taxon>
        <taxon>Fungi</taxon>
        <taxon>Dikarya</taxon>
        <taxon>Basidiomycota</taxon>
        <taxon>Agaricomycotina</taxon>
        <taxon>Agaricomycetes</taxon>
        <taxon>Russulales</taxon>
        <taxon>Hericiaceae</taxon>
        <taxon>Dentipellis</taxon>
    </lineage>
</organism>
<dbReference type="PANTHER" id="PTHR22997">
    <property type="entry name" value="PIH1 DOMAIN-CONTAINING PROTEIN 1"/>
    <property type="match status" value="1"/>
</dbReference>
<dbReference type="InterPro" id="IPR050734">
    <property type="entry name" value="PIH1/Kintoun_subfamily"/>
</dbReference>